<protein>
    <submittedName>
        <fullName evidence="1">Uncharacterized protein</fullName>
    </submittedName>
</protein>
<accession>A0A024G2H9</accession>
<dbReference type="AlphaFoldDB" id="A0A024G2H9"/>
<dbReference type="EMBL" id="CAIX01000009">
    <property type="protein sequence ID" value="CCI40513.1"/>
    <property type="molecule type" value="Genomic_DNA"/>
</dbReference>
<keyword evidence="2" id="KW-1185">Reference proteome</keyword>
<evidence type="ECO:0000313" key="2">
    <source>
        <dbReference type="Proteomes" id="UP000053237"/>
    </source>
</evidence>
<dbReference type="Proteomes" id="UP000053237">
    <property type="component" value="Unassembled WGS sequence"/>
</dbReference>
<gene>
    <name evidence="1" type="ORF">BN9_012970</name>
</gene>
<dbReference type="OrthoDB" id="2423701at2759"/>
<name>A0A024G2H9_9STRA</name>
<dbReference type="InterPro" id="IPR011990">
    <property type="entry name" value="TPR-like_helical_dom_sf"/>
</dbReference>
<dbReference type="SUPFAM" id="SSF48452">
    <property type="entry name" value="TPR-like"/>
    <property type="match status" value="1"/>
</dbReference>
<sequence length="495" mass="56506">MYLNQLTEALQDADIAVSLAPEWPKGHYRKSQILEKLDRHEEAKVSHKRFRQLHNDDHKTAKNFGSNRRGEAVSRGFLNGVGASKGQGIYSEKDAVSMTKEKDSELKWTRMLRRLKEACNASGRNEKGQSVVLNHGLFGKLLQKDEFQKFIYPGISKKELVHAPKTLQEVLLDPMYEAELMEVMPKIVQKGENVLNNVKQKGAAQGEFMDVDTEKILWPQVLQEAFARELVSIIQRINSKKHLLLANDTRLIAHTDDTQGEYYDTISTACLQLLSDSGIAIIDGYMGNEWKQLLHNDVKRMVTNAMFLENCSVEGDQHLTRKFTCEKTQPKRPQICFVERKSCDNDYPAIGELLCQMYKIPFEINRKRHESSNLGLRSISTLCAPFPHSTLLQRYRQGQTQPLRRDCGNPPNDNGIKLTCIYCIASPEISNAVLHLRPDSRAQNQLEKEYTIIPDRLVIFDSAKFLNEISPFESSEEDLFLLTFWIHGCNPASQP</sequence>
<dbReference type="Gene3D" id="1.25.40.10">
    <property type="entry name" value="Tetratricopeptide repeat domain"/>
    <property type="match status" value="1"/>
</dbReference>
<dbReference type="STRING" id="65357.A0A024G2H9"/>
<dbReference type="Gene3D" id="2.60.120.620">
    <property type="entry name" value="q2cbj1_9rhob like domain"/>
    <property type="match status" value="1"/>
</dbReference>
<reference evidence="1 2" key="1">
    <citation type="submission" date="2012-05" db="EMBL/GenBank/DDBJ databases">
        <title>Recombination and specialization in a pathogen metapopulation.</title>
        <authorList>
            <person name="Gardiner A."/>
            <person name="Kemen E."/>
            <person name="Schultz-Larsen T."/>
            <person name="MacLean D."/>
            <person name="Van Oosterhout C."/>
            <person name="Jones J.D.G."/>
        </authorList>
    </citation>
    <scope>NUCLEOTIDE SEQUENCE [LARGE SCALE GENOMIC DNA]</scope>
    <source>
        <strain evidence="1 2">Ac Nc2</strain>
    </source>
</reference>
<proteinExistence type="predicted"/>
<evidence type="ECO:0000313" key="1">
    <source>
        <dbReference type="EMBL" id="CCI40513.1"/>
    </source>
</evidence>
<dbReference type="InParanoid" id="A0A024G2H9"/>
<organism evidence="1 2">
    <name type="scientific">Albugo candida</name>
    <dbReference type="NCBI Taxonomy" id="65357"/>
    <lineage>
        <taxon>Eukaryota</taxon>
        <taxon>Sar</taxon>
        <taxon>Stramenopiles</taxon>
        <taxon>Oomycota</taxon>
        <taxon>Peronosporomycetes</taxon>
        <taxon>Albuginales</taxon>
        <taxon>Albuginaceae</taxon>
        <taxon>Albugo</taxon>
    </lineage>
</organism>
<comment type="caution">
    <text evidence="1">The sequence shown here is derived from an EMBL/GenBank/DDBJ whole genome shotgun (WGS) entry which is preliminary data.</text>
</comment>